<dbReference type="GO" id="GO:0016491">
    <property type="term" value="F:oxidoreductase activity"/>
    <property type="evidence" value="ECO:0007669"/>
    <property type="project" value="UniProtKB-KW"/>
</dbReference>
<dbReference type="PRINTS" id="PR00368">
    <property type="entry name" value="FADPNR"/>
</dbReference>
<dbReference type="AlphaFoldDB" id="A0A937FJK6"/>
<name>A0A937FJK6_9CLOT</name>
<evidence type="ECO:0000256" key="1">
    <source>
        <dbReference type="ARBA" id="ARBA00023002"/>
    </source>
</evidence>
<dbReference type="RefSeq" id="WP_202768079.1">
    <property type="nucleotide sequence ID" value="NZ_JAESWA010000022.1"/>
</dbReference>
<evidence type="ECO:0000313" key="4">
    <source>
        <dbReference type="Proteomes" id="UP000623681"/>
    </source>
</evidence>
<accession>A0A937FJK6</accession>
<gene>
    <name evidence="3" type="ORF">JK634_13050</name>
</gene>
<dbReference type="SUPFAM" id="SSF51905">
    <property type="entry name" value="FAD/NAD(P)-binding domain"/>
    <property type="match status" value="1"/>
</dbReference>
<proteinExistence type="predicted"/>
<dbReference type="EMBL" id="JAESWA010000022">
    <property type="protein sequence ID" value="MBL4932736.1"/>
    <property type="molecule type" value="Genomic_DNA"/>
</dbReference>
<protein>
    <submittedName>
        <fullName evidence="3">NAD(P)/FAD-dependent oxidoreductase</fullName>
    </submittedName>
</protein>
<dbReference type="PANTHER" id="PTHR42949">
    <property type="entry name" value="ANAEROBIC GLYCEROL-3-PHOSPHATE DEHYDROGENASE SUBUNIT B"/>
    <property type="match status" value="1"/>
</dbReference>
<keyword evidence="1" id="KW-0560">Oxidoreductase</keyword>
<evidence type="ECO:0000259" key="2">
    <source>
        <dbReference type="Pfam" id="PF07992"/>
    </source>
</evidence>
<dbReference type="PRINTS" id="PR00469">
    <property type="entry name" value="PNDRDTASEII"/>
</dbReference>
<dbReference type="InterPro" id="IPR036188">
    <property type="entry name" value="FAD/NAD-bd_sf"/>
</dbReference>
<keyword evidence="4" id="KW-1185">Reference proteome</keyword>
<reference evidence="3" key="1">
    <citation type="submission" date="2021-01" db="EMBL/GenBank/DDBJ databases">
        <title>Genome public.</title>
        <authorList>
            <person name="Liu C."/>
            <person name="Sun Q."/>
        </authorList>
    </citation>
    <scope>NUCLEOTIDE SEQUENCE</scope>
    <source>
        <strain evidence="3">YIM B02565</strain>
    </source>
</reference>
<dbReference type="Gene3D" id="3.50.50.60">
    <property type="entry name" value="FAD/NAD(P)-binding domain"/>
    <property type="match status" value="2"/>
</dbReference>
<dbReference type="InterPro" id="IPR023753">
    <property type="entry name" value="FAD/NAD-binding_dom"/>
</dbReference>
<dbReference type="Pfam" id="PF07992">
    <property type="entry name" value="Pyr_redox_2"/>
    <property type="match status" value="1"/>
</dbReference>
<dbReference type="PANTHER" id="PTHR42949:SF3">
    <property type="entry name" value="ANAEROBIC GLYCEROL-3-PHOSPHATE DEHYDROGENASE SUBUNIT B"/>
    <property type="match status" value="1"/>
</dbReference>
<dbReference type="InterPro" id="IPR051691">
    <property type="entry name" value="Metab_Enz_Cyan_OpOx_G3PDH"/>
</dbReference>
<sequence>MMTIYDLVIIGGGPAGMSSALKAKENGIDNVLIIEREEYLGGALMPCIHYGFGEKILNKKVTGTELMQYLVDKVEESGIKCSLSSLVLDVTKDKIITYVNSNDGVVSIKSKNIIFATGAREKYTGNIEIATKSYSGIYTLGTAHKFVNLQGYLPGKSIIIFGTNDRALIIARRLITEGASVKALIESSNEIRARVKENREIIELYNIPICFNSKIKDVFGKERITGLVIENVISKERKELFCDSLLLTVAWKSETDLLKKAKVELIDNNETVYVNDKYMTSQKGVFAVGSVLNPRYWADDAIIQGEKAGEEVSKLIRLTSKA</sequence>
<dbReference type="Proteomes" id="UP000623681">
    <property type="component" value="Unassembled WGS sequence"/>
</dbReference>
<evidence type="ECO:0000313" key="3">
    <source>
        <dbReference type="EMBL" id="MBL4932736.1"/>
    </source>
</evidence>
<feature type="domain" description="FAD/NAD(P)-binding" evidence="2">
    <location>
        <begin position="5"/>
        <end position="292"/>
    </location>
</feature>
<comment type="caution">
    <text evidence="3">The sequence shown here is derived from an EMBL/GenBank/DDBJ whole genome shotgun (WGS) entry which is preliminary data.</text>
</comment>
<organism evidence="3 4">
    <name type="scientific">Clostridium paridis</name>
    <dbReference type="NCBI Taxonomy" id="2803863"/>
    <lineage>
        <taxon>Bacteria</taxon>
        <taxon>Bacillati</taxon>
        <taxon>Bacillota</taxon>
        <taxon>Clostridia</taxon>
        <taxon>Eubacteriales</taxon>
        <taxon>Clostridiaceae</taxon>
        <taxon>Clostridium</taxon>
    </lineage>
</organism>